<sequence>MVPLHPSSQAADAEIAAAAANIRLLEERVVEANKAAAQLKEAQSAIALLQAELLRLKSSDSGTDSTATAGTSPRRSNSSRCSAFPEGAVAATALADSPMISTEEFSVAGSVVAPAEDLLLPREATTAQAAAHITREAALSNTALDFFPANEREDAYAQQLLSLQQKLHAEDAALSVLRMQLSSTFKVLCSFRGLICAEGA</sequence>
<dbReference type="VEuPathDB" id="ToxoDB:cyc_03012"/>
<name>A0A1D3CX06_9EIME</name>
<evidence type="ECO:0000313" key="3">
    <source>
        <dbReference type="EMBL" id="OEH75721.1"/>
    </source>
</evidence>
<dbReference type="InParanoid" id="A0A1D3CX06"/>
<reference evidence="3 4" key="1">
    <citation type="journal article" date="2016" name="BMC Genomics">
        <title>Comparative genomics reveals Cyclospora cayetanensis possesses coccidia-like metabolism and invasion components but unique surface antigens.</title>
        <authorList>
            <person name="Liu S."/>
            <person name="Wang L."/>
            <person name="Zheng H."/>
            <person name="Xu Z."/>
            <person name="Roellig D.M."/>
            <person name="Li N."/>
            <person name="Frace M.A."/>
            <person name="Tang K."/>
            <person name="Arrowood M.J."/>
            <person name="Moss D.M."/>
            <person name="Zhang L."/>
            <person name="Feng Y."/>
            <person name="Xiao L."/>
        </authorList>
    </citation>
    <scope>NUCLEOTIDE SEQUENCE [LARGE SCALE GENOMIC DNA]</scope>
    <source>
        <strain evidence="3 4">CHN_HEN01</strain>
    </source>
</reference>
<keyword evidence="1" id="KW-0175">Coiled coil</keyword>
<proteinExistence type="predicted"/>
<keyword evidence="4" id="KW-1185">Reference proteome</keyword>
<feature type="coiled-coil region" evidence="1">
    <location>
        <begin position="8"/>
        <end position="59"/>
    </location>
</feature>
<gene>
    <name evidence="3" type="ORF">cyc_03012</name>
</gene>
<dbReference type="EMBL" id="JROU02001651">
    <property type="protein sequence ID" value="OEH75721.1"/>
    <property type="molecule type" value="Genomic_DNA"/>
</dbReference>
<dbReference type="Proteomes" id="UP000095192">
    <property type="component" value="Unassembled WGS sequence"/>
</dbReference>
<dbReference type="VEuPathDB" id="ToxoDB:LOC34619773"/>
<evidence type="ECO:0000256" key="2">
    <source>
        <dbReference type="SAM" id="MobiDB-lite"/>
    </source>
</evidence>
<comment type="caution">
    <text evidence="3">The sequence shown here is derived from an EMBL/GenBank/DDBJ whole genome shotgun (WGS) entry which is preliminary data.</text>
</comment>
<organism evidence="3 4">
    <name type="scientific">Cyclospora cayetanensis</name>
    <dbReference type="NCBI Taxonomy" id="88456"/>
    <lineage>
        <taxon>Eukaryota</taxon>
        <taxon>Sar</taxon>
        <taxon>Alveolata</taxon>
        <taxon>Apicomplexa</taxon>
        <taxon>Conoidasida</taxon>
        <taxon>Coccidia</taxon>
        <taxon>Eucoccidiorida</taxon>
        <taxon>Eimeriorina</taxon>
        <taxon>Eimeriidae</taxon>
        <taxon>Cyclospora</taxon>
    </lineage>
</organism>
<protein>
    <submittedName>
        <fullName evidence="3">Trichohyalin</fullName>
    </submittedName>
</protein>
<dbReference type="AlphaFoldDB" id="A0A1D3CX06"/>
<evidence type="ECO:0000256" key="1">
    <source>
        <dbReference type="SAM" id="Coils"/>
    </source>
</evidence>
<evidence type="ECO:0000313" key="4">
    <source>
        <dbReference type="Proteomes" id="UP000095192"/>
    </source>
</evidence>
<feature type="region of interest" description="Disordered" evidence="2">
    <location>
        <begin position="59"/>
        <end position="82"/>
    </location>
</feature>
<feature type="compositionally biased region" description="Low complexity" evidence="2">
    <location>
        <begin position="59"/>
        <end position="72"/>
    </location>
</feature>
<accession>A0A1D3CX06</accession>